<name>A0A6M8B5D9_9CYAN</name>
<evidence type="ECO:0000313" key="1">
    <source>
        <dbReference type="EMBL" id="QKD81242.1"/>
    </source>
</evidence>
<accession>A0A6M8B5D9</accession>
<proteinExistence type="predicted"/>
<dbReference type="RefSeq" id="WP_172353656.1">
    <property type="nucleotide sequence ID" value="NZ_CP053661.1"/>
</dbReference>
<dbReference type="KEGG" id="theu:HPC62_02815"/>
<dbReference type="EMBL" id="CP053661">
    <property type="protein sequence ID" value="QKD81242.1"/>
    <property type="molecule type" value="Genomic_DNA"/>
</dbReference>
<protein>
    <submittedName>
        <fullName evidence="1">Uncharacterized protein</fullName>
    </submittedName>
</protein>
<sequence>MRRSLDSAVWLPVSPAGLLKPLTLHNLTQTHQADILMKVLRGEWFYGVDTAQRAAGR</sequence>
<organism evidence="1 2">
    <name type="scientific">Thermoleptolyngbya sichuanensis A183</name>
    <dbReference type="NCBI Taxonomy" id="2737172"/>
    <lineage>
        <taxon>Bacteria</taxon>
        <taxon>Bacillati</taxon>
        <taxon>Cyanobacteriota</taxon>
        <taxon>Cyanophyceae</taxon>
        <taxon>Oculatellales</taxon>
        <taxon>Oculatellaceae</taxon>
        <taxon>Thermoleptolyngbya</taxon>
        <taxon>Thermoleptolyngbya sichuanensis</taxon>
    </lineage>
</organism>
<reference evidence="1 2" key="1">
    <citation type="submission" date="2020-05" db="EMBL/GenBank/DDBJ databases">
        <title>Complete genome sequence of of a novel Thermoleptolyngbya strain isolated from hot springs of Ganzi, Sichuan China.</title>
        <authorList>
            <person name="Tang J."/>
            <person name="Daroch M."/>
            <person name="Li L."/>
            <person name="Waleron K."/>
            <person name="Waleron M."/>
            <person name="Waleron M."/>
        </authorList>
    </citation>
    <scope>NUCLEOTIDE SEQUENCE [LARGE SCALE GENOMIC DNA]</scope>
    <source>
        <strain evidence="1 2">PKUAC-SCTA183</strain>
    </source>
</reference>
<dbReference type="AlphaFoldDB" id="A0A6M8B5D9"/>
<dbReference type="Proteomes" id="UP000505210">
    <property type="component" value="Chromosome"/>
</dbReference>
<gene>
    <name evidence="1" type="ORF">HPC62_02815</name>
</gene>
<keyword evidence="2" id="KW-1185">Reference proteome</keyword>
<evidence type="ECO:0000313" key="2">
    <source>
        <dbReference type="Proteomes" id="UP000505210"/>
    </source>
</evidence>